<dbReference type="RefSeq" id="WP_048105301.1">
    <property type="nucleotide sequence ID" value="NZ_CP007026.1"/>
</dbReference>
<dbReference type="InterPro" id="IPR029028">
    <property type="entry name" value="Alpha/beta_knot_MTases"/>
</dbReference>
<dbReference type="STRING" id="1410606.T478_0718"/>
<dbReference type="GO" id="GO:0008168">
    <property type="term" value="F:methyltransferase activity"/>
    <property type="evidence" value="ECO:0007669"/>
    <property type="project" value="UniProtKB-KW"/>
</dbReference>
<dbReference type="HOGENOM" id="CLU_017233_1_0_2"/>
<evidence type="ECO:0000313" key="2">
    <source>
        <dbReference type="EMBL" id="PTL87973.1"/>
    </source>
</evidence>
<dbReference type="InterPro" id="IPR003750">
    <property type="entry name" value="Put_MeTrfase-C9orf114-like"/>
</dbReference>
<dbReference type="GeneID" id="24816609"/>
<dbReference type="InterPro" id="IPR012340">
    <property type="entry name" value="NA-bd_OB-fold"/>
</dbReference>
<dbReference type="KEGG" id="nbv:T478_0718"/>
<evidence type="ECO:0000313" key="3">
    <source>
        <dbReference type="Proteomes" id="UP000030944"/>
    </source>
</evidence>
<dbReference type="Gene3D" id="3.40.1280.10">
    <property type="match status" value="1"/>
</dbReference>
<dbReference type="InterPro" id="IPR029026">
    <property type="entry name" value="tRNA_m1G_MTases_N"/>
</dbReference>
<evidence type="ECO:0000313" key="4">
    <source>
        <dbReference type="Proteomes" id="UP000241022"/>
    </source>
</evidence>
<keyword evidence="1" id="KW-0808">Transferase</keyword>
<dbReference type="Gene3D" id="2.40.50.140">
    <property type="entry name" value="Nucleic acid-binding proteins"/>
    <property type="match status" value="1"/>
</dbReference>
<proteinExistence type="predicted"/>
<dbReference type="Pfam" id="PF02598">
    <property type="entry name" value="Methyltrn_RNA_3"/>
    <property type="match status" value="1"/>
</dbReference>
<dbReference type="PANTHER" id="PTHR12150:SF13">
    <property type="entry name" value="METHYLTRANSFERASE C9ORF114-RELATED"/>
    <property type="match status" value="1"/>
</dbReference>
<reference evidence="1 3" key="1">
    <citation type="journal article" date="2015" name="Proc. Natl. Acad. Sci. U.S.A.">
        <title>Genomic and proteomic characterization of "Candidatus Nitrosopelagicus brevis": An ammonia-oxidizing archaeon from the open ocean.</title>
        <authorList>
            <person name="Santoro A.E."/>
            <person name="Dupont C.L."/>
            <person name="Richter R.A."/>
            <person name="Craig M.T."/>
            <person name="Carini P."/>
            <person name="McIlvin M.R."/>
            <person name="Yang Y."/>
            <person name="Orsi W.D."/>
            <person name="Moran D.M."/>
            <person name="Saito M.A."/>
        </authorList>
    </citation>
    <scope>NUCLEOTIDE SEQUENCE [LARGE SCALE GENOMIC DNA]</scope>
    <source>
        <strain evidence="1">CN25</strain>
        <strain evidence="3">V2</strain>
    </source>
</reference>
<dbReference type="OrthoDB" id="4144at2157"/>
<protein>
    <submittedName>
        <fullName evidence="1">Putative RNA methyltransferase</fullName>
    </submittedName>
</protein>
<name>A0A0A7UYM4_9ARCH</name>
<sequence length="272" mass="31214">MKLSIAIPDSSLKDEKKHENKTRKIFQIARAAGIFQVNNIIIYKDGREFENDSKLLSTILRFLETPQNFRKRLYPKSGLLQFVGALSPIKMPNQTVTSDAKQVKKGDVREGVIFPRDGKKFIDIGIDHSIPYHGKKQIDKRAIVKIKDILPDFSVHDIEKDQLPNFWSYNVKHGGNLFSLLTEWKGPKILTSRKSKKIKNEDMQKILSSKEEILVVFGTTDKGIHEMLDKKISNIQNFKAWNFFPHQGTETVRLEEAILGCLAIINVHTFNK</sequence>
<dbReference type="Proteomes" id="UP000030944">
    <property type="component" value="Chromosome"/>
</dbReference>
<dbReference type="GO" id="GO:0032259">
    <property type="term" value="P:methylation"/>
    <property type="evidence" value="ECO:0007669"/>
    <property type="project" value="UniProtKB-KW"/>
</dbReference>
<gene>
    <name evidence="2" type="ORF">A7X95_01460</name>
    <name evidence="1" type="ORF">T478_0718</name>
</gene>
<dbReference type="EMBL" id="CP007026">
    <property type="protein sequence ID" value="AJA91887.1"/>
    <property type="molecule type" value="Genomic_DNA"/>
</dbReference>
<dbReference type="AlphaFoldDB" id="A0A0A7UYM4"/>
<reference evidence="2" key="2">
    <citation type="submission" date="2016-05" db="EMBL/GenBank/DDBJ databases">
        <authorList>
            <person name="Lavstsen T."/>
            <person name="Jespersen J.S."/>
        </authorList>
    </citation>
    <scope>NUCLEOTIDE SEQUENCE [LARGE SCALE GENOMIC DNA]</scope>
    <source>
        <strain evidence="2">U25</strain>
    </source>
</reference>
<reference evidence="2 4" key="3">
    <citation type="submission" date="2018-04" db="EMBL/GenBank/DDBJ databases">
        <title>Transcriptomics of ammonia oxidizing archaea.</title>
        <authorList>
            <person name="Carini P."/>
        </authorList>
    </citation>
    <scope>NUCLEOTIDE SEQUENCE [LARGE SCALE GENOMIC DNA]</scope>
    <source>
        <strain evidence="2 4">U25</strain>
    </source>
</reference>
<dbReference type="EMBL" id="LXWN01000001">
    <property type="protein sequence ID" value="PTL87973.1"/>
    <property type="molecule type" value="Genomic_DNA"/>
</dbReference>
<evidence type="ECO:0000313" key="1">
    <source>
        <dbReference type="EMBL" id="AJA91887.1"/>
    </source>
</evidence>
<dbReference type="SUPFAM" id="SSF75217">
    <property type="entry name" value="alpha/beta knot"/>
    <property type="match status" value="1"/>
</dbReference>
<keyword evidence="4" id="KW-1185">Reference proteome</keyword>
<keyword evidence="1" id="KW-0489">Methyltransferase</keyword>
<organism evidence="1 3">
    <name type="scientific">Candidatus Nitrosopelagicus brevis</name>
    <dbReference type="NCBI Taxonomy" id="1410606"/>
    <lineage>
        <taxon>Archaea</taxon>
        <taxon>Nitrososphaerota</taxon>
    </lineage>
</organism>
<accession>A0A0A7UYM4</accession>
<dbReference type="PANTHER" id="PTHR12150">
    <property type="entry name" value="CLASS IV SAM-BINDING METHYLTRANSFERASE-RELATED"/>
    <property type="match status" value="1"/>
</dbReference>
<dbReference type="Proteomes" id="UP000241022">
    <property type="component" value="Unassembled WGS sequence"/>
</dbReference>
<dbReference type="CDD" id="cd18086">
    <property type="entry name" value="HsC9orf114-like"/>
    <property type="match status" value="1"/>
</dbReference>